<evidence type="ECO:0000313" key="6">
    <source>
        <dbReference type="EMBL" id="CAK0773394.1"/>
    </source>
</evidence>
<dbReference type="GO" id="GO:0043625">
    <property type="term" value="C:delta DNA polymerase complex"/>
    <property type="evidence" value="ECO:0007669"/>
    <property type="project" value="InterPro"/>
</dbReference>
<feature type="compositionally biased region" description="Low complexity" evidence="5">
    <location>
        <begin position="371"/>
        <end position="381"/>
    </location>
</feature>
<dbReference type="GO" id="GO:0003887">
    <property type="term" value="F:DNA-directed DNA polymerase activity"/>
    <property type="evidence" value="ECO:0007669"/>
    <property type="project" value="TreeGrafter"/>
</dbReference>
<dbReference type="AlphaFoldDB" id="A0AAV1I0F7"/>
<accession>A0AAV1I0F7</accession>
<comment type="subcellular location">
    <subcellularLocation>
        <location evidence="1">Nucleus</location>
    </subcellularLocation>
</comment>
<evidence type="ECO:0000256" key="4">
    <source>
        <dbReference type="ARBA" id="ARBA00023242"/>
    </source>
</evidence>
<dbReference type="Pfam" id="PF09507">
    <property type="entry name" value="CDC27"/>
    <property type="match status" value="1"/>
</dbReference>
<name>A0AAV1I0F7_9CHLO</name>
<evidence type="ECO:0000256" key="5">
    <source>
        <dbReference type="SAM" id="MobiDB-lite"/>
    </source>
</evidence>
<dbReference type="PANTHER" id="PTHR17598:SF13">
    <property type="entry name" value="DNA POLYMERASE DELTA SUBUNIT 3"/>
    <property type="match status" value="1"/>
</dbReference>
<dbReference type="Proteomes" id="UP001314263">
    <property type="component" value="Unassembled WGS sequence"/>
</dbReference>
<feature type="compositionally biased region" description="Polar residues" evidence="5">
    <location>
        <begin position="207"/>
        <end position="217"/>
    </location>
</feature>
<evidence type="ECO:0000313" key="7">
    <source>
        <dbReference type="Proteomes" id="UP001314263"/>
    </source>
</evidence>
<dbReference type="GO" id="GO:0006297">
    <property type="term" value="P:nucleotide-excision repair, DNA gap filling"/>
    <property type="evidence" value="ECO:0007669"/>
    <property type="project" value="TreeGrafter"/>
</dbReference>
<keyword evidence="3" id="KW-0235">DNA replication</keyword>
<feature type="compositionally biased region" description="Low complexity" evidence="5">
    <location>
        <begin position="310"/>
        <end position="327"/>
    </location>
</feature>
<gene>
    <name evidence="6" type="ORF">CVIRNUC_004061</name>
</gene>
<dbReference type="GO" id="GO:0006271">
    <property type="term" value="P:DNA strand elongation involved in DNA replication"/>
    <property type="evidence" value="ECO:0007669"/>
    <property type="project" value="TreeGrafter"/>
</dbReference>
<feature type="compositionally biased region" description="Low complexity" evidence="5">
    <location>
        <begin position="245"/>
        <end position="265"/>
    </location>
</feature>
<proteinExistence type="predicted"/>
<dbReference type="InterPro" id="IPR019038">
    <property type="entry name" value="POLD3"/>
</dbReference>
<comment type="caution">
    <text evidence="6">The sequence shown here is derived from an EMBL/GenBank/DDBJ whole genome shotgun (WGS) entry which is preliminary data.</text>
</comment>
<feature type="region of interest" description="Disordered" evidence="5">
    <location>
        <begin position="188"/>
        <end position="526"/>
    </location>
</feature>
<dbReference type="Gene3D" id="3.90.1030.20">
    <property type="entry name" value="DNA polymerase delta, p66 (Cdc27) subunit, wHTH domain"/>
    <property type="match status" value="1"/>
</dbReference>
<evidence type="ECO:0000256" key="1">
    <source>
        <dbReference type="ARBA" id="ARBA00004123"/>
    </source>
</evidence>
<dbReference type="PANTHER" id="PTHR17598">
    <property type="entry name" value="DNA POLYMERASE DELTA SUBUNIT 3"/>
    <property type="match status" value="1"/>
</dbReference>
<dbReference type="EMBL" id="CAUYUE010000005">
    <property type="protein sequence ID" value="CAK0773394.1"/>
    <property type="molecule type" value="Genomic_DNA"/>
</dbReference>
<dbReference type="GO" id="GO:1904161">
    <property type="term" value="P:DNA synthesis involved in UV-damage excision repair"/>
    <property type="evidence" value="ECO:0007669"/>
    <property type="project" value="TreeGrafter"/>
</dbReference>
<reference evidence="6 7" key="1">
    <citation type="submission" date="2023-10" db="EMBL/GenBank/DDBJ databases">
        <authorList>
            <person name="Maclean D."/>
            <person name="Macfadyen A."/>
        </authorList>
    </citation>
    <scope>NUCLEOTIDE SEQUENCE [LARGE SCALE GENOMIC DNA]</scope>
</reference>
<organism evidence="6 7">
    <name type="scientific">Coccomyxa viridis</name>
    <dbReference type="NCBI Taxonomy" id="1274662"/>
    <lineage>
        <taxon>Eukaryota</taxon>
        <taxon>Viridiplantae</taxon>
        <taxon>Chlorophyta</taxon>
        <taxon>core chlorophytes</taxon>
        <taxon>Trebouxiophyceae</taxon>
        <taxon>Trebouxiophyceae incertae sedis</taxon>
        <taxon>Coccomyxaceae</taxon>
        <taxon>Coccomyxa</taxon>
    </lineage>
</organism>
<feature type="compositionally biased region" description="Basic and acidic residues" evidence="5">
    <location>
        <begin position="449"/>
        <end position="469"/>
    </location>
</feature>
<keyword evidence="7" id="KW-1185">Reference proteome</keyword>
<sequence>MSAASKQKVFEELRDLISDQLKAVTFKWLARHLSMPANDAKRLLFEFSEKHRSKVSSTYLIAGWTKGAVPQHSVQLIDASDVADKRSKLDPVTSLHVYSIRPSAPKGPSDIFNYDELQTKELFLGMVKRGEENCLSDNRWSAVQCQGAKRNPSMAQASKSAMPVASSEEKPASAVAAAIKDAAEGKMPLQAAAADKTAGREPDAEQDSASAKATEQPTAKPAAAKGKGSAIASMWSKAPPKKAGKAAPKQTPASAKSKAAAVDAEAFLRLNQQDAASSSGEEEENNDAPIRRTQRPARADALADSDDDGGNAPSAKPSAPAAEAVPANKQQRKRKTVLDEDSDSDEDWDAPKKASDADAAVRVTTSEPVKAEAITTANAEAAEAEEEPAPEKKPKKSRKTSASTKRSAPGTVKLHNSTTGPVRKRVQRTAYNEKGEEVTEMVSEDEEPEKSAAKADKQGTEPAAEEKPKQVAQPPAAATSRSESNGGVKRKAGTGVDSKPAKKPASKSKASMSAGQRNIKSFFVKK</sequence>
<dbReference type="InterPro" id="IPR041913">
    <property type="entry name" value="POLD3_sf"/>
</dbReference>
<evidence type="ECO:0000256" key="2">
    <source>
        <dbReference type="ARBA" id="ARBA00017589"/>
    </source>
</evidence>
<feature type="compositionally biased region" description="Low complexity" evidence="5">
    <location>
        <begin position="219"/>
        <end position="233"/>
    </location>
</feature>
<keyword evidence="4" id="KW-0539">Nucleus</keyword>
<feature type="compositionally biased region" description="Acidic residues" evidence="5">
    <location>
        <begin position="438"/>
        <end position="448"/>
    </location>
</feature>
<evidence type="ECO:0000256" key="3">
    <source>
        <dbReference type="ARBA" id="ARBA00022705"/>
    </source>
</evidence>
<dbReference type="FunFam" id="3.90.1030.20:FF:000002">
    <property type="entry name" value="DNA polymerase delta subunit"/>
    <property type="match status" value="1"/>
</dbReference>
<protein>
    <recommendedName>
        <fullName evidence="2">DNA polymerase delta subunit 3</fullName>
    </recommendedName>
</protein>
<feature type="compositionally biased region" description="Acidic residues" evidence="5">
    <location>
        <begin position="339"/>
        <end position="348"/>
    </location>
</feature>